<dbReference type="HOGENOM" id="CLU_1795464_0_0_11"/>
<dbReference type="AlphaFoldDB" id="G2PHT1"/>
<geneLocation type="plasmid" evidence="1 2">
    <name>pSTRVI02</name>
</geneLocation>
<sequence>MTGERIEEGMKFQYYRERLDDLNLLDRAVPVPLSGDGFDLAVPVGGRRRSGVCDADPVRAAHAIVSMLAQPEEFPDLRWADDEQRLRWGVDPEDAIPQQQWETEPRVPELSEEAYMRVMGILYGYSDEAIQKFIRHHGFAEDGQ</sequence>
<keyword evidence="1" id="KW-0614">Plasmid</keyword>
<proteinExistence type="predicted"/>
<dbReference type="Proteomes" id="UP000008703">
    <property type="component" value="Plasmid pSTRVI02"/>
</dbReference>
<dbReference type="InterPro" id="IPR046269">
    <property type="entry name" value="DUF6302"/>
</dbReference>
<gene>
    <name evidence="1" type="ORF">Strvi_0106</name>
</gene>
<keyword evidence="2" id="KW-1185">Reference proteome</keyword>
<organism evidence="1 2">
    <name type="scientific">Streptomyces violaceusniger (strain Tu 4113)</name>
    <dbReference type="NCBI Taxonomy" id="653045"/>
    <lineage>
        <taxon>Bacteria</taxon>
        <taxon>Bacillati</taxon>
        <taxon>Actinomycetota</taxon>
        <taxon>Actinomycetes</taxon>
        <taxon>Kitasatosporales</taxon>
        <taxon>Streptomycetaceae</taxon>
        <taxon>Streptomyces</taxon>
        <taxon>Streptomyces violaceusniger group</taxon>
    </lineage>
</organism>
<evidence type="ECO:0000313" key="1">
    <source>
        <dbReference type="EMBL" id="AEM88882.1"/>
    </source>
</evidence>
<dbReference type="Pfam" id="PF19819">
    <property type="entry name" value="DUF6302"/>
    <property type="match status" value="1"/>
</dbReference>
<protein>
    <submittedName>
        <fullName evidence="1">Uncharacterized protein</fullName>
    </submittedName>
</protein>
<dbReference type="KEGG" id="svl:Strvi_0106"/>
<accession>G2PHT1</accession>
<dbReference type="EMBL" id="CP002996">
    <property type="protein sequence ID" value="AEM88882.1"/>
    <property type="molecule type" value="Genomic_DNA"/>
</dbReference>
<evidence type="ECO:0000313" key="2">
    <source>
        <dbReference type="Proteomes" id="UP000008703"/>
    </source>
</evidence>
<reference evidence="1" key="1">
    <citation type="submission" date="2011-08" db="EMBL/GenBank/DDBJ databases">
        <title>Complete sequence of plasmid 2 of Streptomyces violaceusniger Tu 4113.</title>
        <authorList>
            <consortium name="US DOE Joint Genome Institute"/>
            <person name="Lucas S."/>
            <person name="Han J."/>
            <person name="Lapidus A."/>
            <person name="Cheng J.-F."/>
            <person name="Goodwin L."/>
            <person name="Pitluck S."/>
            <person name="Peters L."/>
            <person name="Ivanova N."/>
            <person name="Daligault H."/>
            <person name="Detter J.C."/>
            <person name="Han C."/>
            <person name="Tapia R."/>
            <person name="Land M."/>
            <person name="Hauser L."/>
            <person name="Kyrpides N."/>
            <person name="Ivanova N."/>
            <person name="Pagani I."/>
            <person name="Hagen A."/>
            <person name="Katz L."/>
            <person name="Fiedler H.-P."/>
            <person name="Keasling J."/>
            <person name="Fortman J."/>
            <person name="Woyke T."/>
        </authorList>
    </citation>
    <scope>NUCLEOTIDE SEQUENCE [LARGE SCALE GENOMIC DNA]</scope>
    <source>
        <strain evidence="1">Tu 4113</strain>
        <plasmid evidence="1">pSTRVI02</plasmid>
    </source>
</reference>
<name>G2PHT1_STRV4</name>